<dbReference type="SUPFAM" id="SSF57184">
    <property type="entry name" value="Growth factor receptor domain"/>
    <property type="match status" value="1"/>
</dbReference>
<evidence type="ECO:0000256" key="9">
    <source>
        <dbReference type="SAM" id="MobiDB-lite"/>
    </source>
</evidence>
<keyword evidence="12" id="KW-1185">Reference proteome</keyword>
<feature type="compositionally biased region" description="Basic and acidic residues" evidence="9">
    <location>
        <begin position="342"/>
        <end position="353"/>
    </location>
</feature>
<keyword evidence="10" id="KW-1133">Transmembrane helix</keyword>
<name>A0ABM4E6P2_9AVES</name>
<evidence type="ECO:0000313" key="12">
    <source>
        <dbReference type="Proteomes" id="UP001652627"/>
    </source>
</evidence>
<dbReference type="CDD" id="cd00053">
    <property type="entry name" value="EGF"/>
    <property type="match status" value="1"/>
</dbReference>
<evidence type="ECO:0000256" key="5">
    <source>
        <dbReference type="ARBA" id="ARBA00022737"/>
    </source>
</evidence>
<gene>
    <name evidence="13" type="primary">LOC106500478</name>
</gene>
<evidence type="ECO:0000256" key="2">
    <source>
        <dbReference type="ARBA" id="ARBA00022475"/>
    </source>
</evidence>
<evidence type="ECO:0000256" key="7">
    <source>
        <dbReference type="ARBA" id="ARBA00023157"/>
    </source>
</evidence>
<organism evidence="12 13">
    <name type="scientific">Apteryx mantelli</name>
    <name type="common">North Island brown kiwi</name>
    <dbReference type="NCBI Taxonomy" id="2696672"/>
    <lineage>
        <taxon>Eukaryota</taxon>
        <taxon>Metazoa</taxon>
        <taxon>Chordata</taxon>
        <taxon>Craniata</taxon>
        <taxon>Vertebrata</taxon>
        <taxon>Euteleostomi</taxon>
        <taxon>Archelosauria</taxon>
        <taxon>Archosauria</taxon>
        <taxon>Dinosauria</taxon>
        <taxon>Saurischia</taxon>
        <taxon>Theropoda</taxon>
        <taxon>Coelurosauria</taxon>
        <taxon>Aves</taxon>
        <taxon>Palaeognathae</taxon>
        <taxon>Apterygiformes</taxon>
        <taxon>Apterygidae</taxon>
        <taxon>Apteryx</taxon>
    </lineage>
</organism>
<dbReference type="PANTHER" id="PTHR24037:SF12">
    <property type="entry name" value="PROTEIN HEG HOMOLOG 1-LIKE ISOFORM X1"/>
    <property type="match status" value="1"/>
</dbReference>
<keyword evidence="5" id="KW-0677">Repeat</keyword>
<keyword evidence="8" id="KW-0325">Glycoprotein</keyword>
<reference evidence="12" key="1">
    <citation type="submission" date="2025-05" db="UniProtKB">
        <authorList>
            <consortium name="RefSeq"/>
        </authorList>
    </citation>
    <scope>NUCLEOTIDE SEQUENCE [LARGE SCALE GENOMIC DNA]</scope>
</reference>
<dbReference type="GeneID" id="106500478"/>
<dbReference type="InterPro" id="IPR009030">
    <property type="entry name" value="Growth_fac_rcpt_cys_sf"/>
</dbReference>
<dbReference type="PANTHER" id="PTHR24037">
    <property type="entry name" value="HEART DEVELOPMENT PROTEIN WITH EGF-LIKE DOMAINS 1"/>
    <property type="match status" value="1"/>
</dbReference>
<keyword evidence="7" id="KW-1015">Disulfide bond</keyword>
<feature type="region of interest" description="Disordered" evidence="9">
    <location>
        <begin position="303"/>
        <end position="353"/>
    </location>
</feature>
<dbReference type="RefSeq" id="XP_067148234.1">
    <property type="nucleotide sequence ID" value="XM_067292133.1"/>
</dbReference>
<feature type="signal peptide" evidence="11">
    <location>
        <begin position="1"/>
        <end position="22"/>
    </location>
</feature>
<keyword evidence="2" id="KW-1003">Cell membrane</keyword>
<feature type="chain" id="PRO_5046848747" evidence="11">
    <location>
        <begin position="23"/>
        <end position="353"/>
    </location>
</feature>
<evidence type="ECO:0000256" key="4">
    <source>
        <dbReference type="ARBA" id="ARBA00022729"/>
    </source>
</evidence>
<accession>A0ABM4E6P2</accession>
<evidence type="ECO:0000256" key="8">
    <source>
        <dbReference type="ARBA" id="ARBA00023180"/>
    </source>
</evidence>
<keyword evidence="6 10" id="KW-0472">Membrane</keyword>
<reference evidence="13" key="2">
    <citation type="submission" date="2025-08" db="UniProtKB">
        <authorList>
            <consortium name="RefSeq"/>
        </authorList>
    </citation>
    <scope>IDENTIFICATION</scope>
    <source>
        <tissue evidence="13">Blood</tissue>
    </source>
</reference>
<evidence type="ECO:0000256" key="3">
    <source>
        <dbReference type="ARBA" id="ARBA00022536"/>
    </source>
</evidence>
<keyword evidence="10" id="KW-0812">Transmembrane</keyword>
<proteinExistence type="predicted"/>
<protein>
    <submittedName>
        <fullName evidence="13">Protein HEG homolog 1-like isoform X1</fullName>
    </submittedName>
</protein>
<evidence type="ECO:0000256" key="6">
    <source>
        <dbReference type="ARBA" id="ARBA00023136"/>
    </source>
</evidence>
<evidence type="ECO:0000256" key="1">
    <source>
        <dbReference type="ARBA" id="ARBA00004236"/>
    </source>
</evidence>
<sequence>MRGGSHLLIPFLCLQLGAPSTGKPGCGPGHPCPPWSSCVEQPGGATCRCEPGFTRNASQGCVPARTFPGRLSLRYPVPIAVSPALAVELSQTATELERLFQRILGALDSYVSSSVLEPQSGSEWVTILHNFSVLSSVTARQVEEAVAQFQERCQTSDPSCRFLRDIVSYRSLSLCELEPCDPVSTACIFQDGLARCSCRPGYRSAHPMDRACTACRSGFRLQDGSCRRCPFGFSGWQCEEPFLLALVLVSISGGALLLMLLLLTCGRARRPPRPPTPPELGELPFPARGLSLPRVQPCWAADAETAEPEPGAGGHPARAGAGGPRMETFLGHLPGGSAGGRLDGEDRDGKDYF</sequence>
<evidence type="ECO:0000256" key="10">
    <source>
        <dbReference type="SAM" id="Phobius"/>
    </source>
</evidence>
<keyword evidence="4 11" id="KW-0732">Signal</keyword>
<evidence type="ECO:0000313" key="13">
    <source>
        <dbReference type="RefSeq" id="XP_067148234.1"/>
    </source>
</evidence>
<evidence type="ECO:0000256" key="11">
    <source>
        <dbReference type="SAM" id="SignalP"/>
    </source>
</evidence>
<keyword evidence="3" id="KW-0245">EGF-like domain</keyword>
<feature type="transmembrane region" description="Helical" evidence="10">
    <location>
        <begin position="242"/>
        <end position="263"/>
    </location>
</feature>
<comment type="subcellular location">
    <subcellularLocation>
        <location evidence="1">Cell membrane</location>
    </subcellularLocation>
</comment>
<dbReference type="Proteomes" id="UP001652627">
    <property type="component" value="Chromosome 2"/>
</dbReference>